<proteinExistence type="predicted"/>
<name>A0ABX5LJH1_9BACT</name>
<feature type="chain" id="PRO_5047348334" description="Porin" evidence="1">
    <location>
        <begin position="23"/>
        <end position="339"/>
    </location>
</feature>
<keyword evidence="1" id="KW-0732">Signal</keyword>
<dbReference type="EMBL" id="QGHD01000035">
    <property type="protein sequence ID" value="PWK92638.1"/>
    <property type="molecule type" value="Genomic_DNA"/>
</dbReference>
<evidence type="ECO:0000256" key="1">
    <source>
        <dbReference type="SAM" id="SignalP"/>
    </source>
</evidence>
<evidence type="ECO:0008006" key="4">
    <source>
        <dbReference type="Google" id="ProtNLM"/>
    </source>
</evidence>
<dbReference type="RefSeq" id="WP_109587816.1">
    <property type="nucleotide sequence ID" value="NZ_QGHD01000035.1"/>
</dbReference>
<feature type="signal peptide" evidence="1">
    <location>
        <begin position="1"/>
        <end position="22"/>
    </location>
</feature>
<keyword evidence="3" id="KW-1185">Reference proteome</keyword>
<evidence type="ECO:0000313" key="3">
    <source>
        <dbReference type="Proteomes" id="UP000245523"/>
    </source>
</evidence>
<dbReference type="SUPFAM" id="SSF56935">
    <property type="entry name" value="Porins"/>
    <property type="match status" value="1"/>
</dbReference>
<accession>A0ABX5LJH1</accession>
<organism evidence="2 3">
    <name type="scientific">Hallerella porci</name>
    <dbReference type="NCBI Taxonomy" id="1945871"/>
    <lineage>
        <taxon>Bacteria</taxon>
        <taxon>Pseudomonadati</taxon>
        <taxon>Fibrobacterota</taxon>
        <taxon>Fibrobacteria</taxon>
        <taxon>Fibrobacterales</taxon>
        <taxon>Fibrobacteraceae</taxon>
        <taxon>Hallerella</taxon>
    </lineage>
</organism>
<gene>
    <name evidence="2" type="ORF">B0H50_13510</name>
</gene>
<dbReference type="Proteomes" id="UP000245523">
    <property type="component" value="Unassembled WGS sequence"/>
</dbReference>
<protein>
    <recommendedName>
        <fullName evidence="4">Porin</fullName>
    </recommendedName>
</protein>
<evidence type="ECO:0000313" key="2">
    <source>
        <dbReference type="EMBL" id="PWK92638.1"/>
    </source>
</evidence>
<reference evidence="2 3" key="1">
    <citation type="submission" date="2018-05" db="EMBL/GenBank/DDBJ databases">
        <title>Animal gut microbial communities from fecal samples from Wisconsin, USA.</title>
        <authorList>
            <person name="Neumann A."/>
        </authorList>
    </citation>
    <scope>NUCLEOTIDE SEQUENCE [LARGE SCALE GENOMIC DNA]</scope>
    <source>
        <strain evidence="2 3">UWS4</strain>
    </source>
</reference>
<sequence length="339" mass="38034">MKTKFLKAAAVLALAFTASASAADIAENFELKANIQTQGIANNNDDGLESFWFRANFGGLYKSEDFDAQIMIRMFGPHFGNNIDGKNYDKFLADLYWGNYKYNLGNHKFNLKLGHWKTDWSQSSNFGTYVDKNVSVRGFMMRDISHDAFELGWKFGPSAFNAMIATNDNKFNTGYVRVEERLKFSFPLELAAAYRVNALDAMNQAATQTHRVAGYASYSIIKNLRLYGEVAYIKTTTDSDVNAESIAAGNAIKPEDVQGSEYLPFYVGLEIPTMGILDHMMFELEHVGDRDEINEGADDFAWAVALIKSYGRTKAQLNVFSEKELDDVGIALRFTTTIK</sequence>
<comment type="caution">
    <text evidence="2">The sequence shown here is derived from an EMBL/GenBank/DDBJ whole genome shotgun (WGS) entry which is preliminary data.</text>
</comment>